<dbReference type="PANTHER" id="PTHR43877">
    <property type="entry name" value="AMINOALKYLPHOSPHONATE N-ACETYLTRANSFERASE-RELATED-RELATED"/>
    <property type="match status" value="1"/>
</dbReference>
<dbReference type="EMBL" id="CP163445">
    <property type="protein sequence ID" value="XDQ77980.1"/>
    <property type="molecule type" value="Genomic_DNA"/>
</dbReference>
<evidence type="ECO:0000256" key="2">
    <source>
        <dbReference type="ARBA" id="ARBA00023315"/>
    </source>
</evidence>
<dbReference type="PANTHER" id="PTHR43877:SF2">
    <property type="entry name" value="AMINOALKYLPHOSPHONATE N-ACETYLTRANSFERASE-RELATED"/>
    <property type="match status" value="1"/>
</dbReference>
<gene>
    <name evidence="5" type="ORF">AB2U05_05570</name>
</gene>
<dbReference type="GO" id="GO:0016747">
    <property type="term" value="F:acyltransferase activity, transferring groups other than amino-acyl groups"/>
    <property type="evidence" value="ECO:0007669"/>
    <property type="project" value="InterPro"/>
</dbReference>
<dbReference type="AlphaFoldDB" id="A0AB39TEL2"/>
<organism evidence="5">
    <name type="scientific">Streptomyces sp. Y1</name>
    <dbReference type="NCBI Taxonomy" id="3238634"/>
    <lineage>
        <taxon>Bacteria</taxon>
        <taxon>Bacillati</taxon>
        <taxon>Actinomycetota</taxon>
        <taxon>Actinomycetes</taxon>
        <taxon>Kitasatosporales</taxon>
        <taxon>Streptomycetaceae</taxon>
        <taxon>Streptomyces</taxon>
    </lineage>
</organism>
<feature type="domain" description="N-acetyltransferase" evidence="4">
    <location>
        <begin position="2"/>
        <end position="159"/>
    </location>
</feature>
<reference evidence="5" key="1">
    <citation type="submission" date="2024-07" db="EMBL/GenBank/DDBJ databases">
        <authorList>
            <person name="Yu S.T."/>
        </authorList>
    </citation>
    <scope>NUCLEOTIDE SEQUENCE</scope>
    <source>
        <strain evidence="5">Y1</strain>
    </source>
</reference>
<dbReference type="InterPro" id="IPR000182">
    <property type="entry name" value="GNAT_dom"/>
</dbReference>
<sequence length="162" mass="17452">MVTLRALTPDDWPLWRDLRLAALTDAPHAFKAGLADWHDGGAQRWRARLHLPGAHRVAAFLADTPVGLVGGMPGTGGPGERELRSLWVGPRARGRGVADRLIEEVERWARADGGTELRLAVLPGNAPAIALYRRHGFAPLDEPPGADGPGELRFAKRLSSPA</sequence>
<dbReference type="InterPro" id="IPR016181">
    <property type="entry name" value="Acyl_CoA_acyltransferase"/>
</dbReference>
<evidence type="ECO:0000256" key="1">
    <source>
        <dbReference type="ARBA" id="ARBA00022679"/>
    </source>
</evidence>
<dbReference type="PROSITE" id="PS51186">
    <property type="entry name" value="GNAT"/>
    <property type="match status" value="1"/>
</dbReference>
<name>A0AB39TEL2_9ACTN</name>
<evidence type="ECO:0000313" key="5">
    <source>
        <dbReference type="EMBL" id="XDQ77980.1"/>
    </source>
</evidence>
<feature type="region of interest" description="Disordered" evidence="3">
    <location>
        <begin position="141"/>
        <end position="162"/>
    </location>
</feature>
<keyword evidence="2" id="KW-0012">Acyltransferase</keyword>
<protein>
    <submittedName>
        <fullName evidence="5">GNAT family N-acetyltransferase</fullName>
    </submittedName>
</protein>
<dbReference type="Pfam" id="PF00583">
    <property type="entry name" value="Acetyltransf_1"/>
    <property type="match status" value="1"/>
</dbReference>
<accession>A0AB39TEL2</accession>
<evidence type="ECO:0000256" key="3">
    <source>
        <dbReference type="SAM" id="MobiDB-lite"/>
    </source>
</evidence>
<evidence type="ECO:0000259" key="4">
    <source>
        <dbReference type="PROSITE" id="PS51186"/>
    </source>
</evidence>
<dbReference type="Gene3D" id="3.40.630.30">
    <property type="match status" value="1"/>
</dbReference>
<dbReference type="InterPro" id="IPR050832">
    <property type="entry name" value="Bact_Acetyltransf"/>
</dbReference>
<proteinExistence type="predicted"/>
<dbReference type="RefSeq" id="WP_369182572.1">
    <property type="nucleotide sequence ID" value="NZ_CP163445.1"/>
</dbReference>
<dbReference type="CDD" id="cd04301">
    <property type="entry name" value="NAT_SF"/>
    <property type="match status" value="1"/>
</dbReference>
<dbReference type="SUPFAM" id="SSF55729">
    <property type="entry name" value="Acyl-CoA N-acyltransferases (Nat)"/>
    <property type="match status" value="1"/>
</dbReference>
<keyword evidence="1" id="KW-0808">Transferase</keyword>